<dbReference type="AlphaFoldDB" id="A0A7W2FCY8"/>
<gene>
    <name evidence="1" type="ORF">H3H39_20320</name>
</gene>
<comment type="caution">
    <text evidence="1">The sequence shown here is derived from an EMBL/GenBank/DDBJ whole genome shotgun (WGS) entry which is preliminary data.</text>
</comment>
<evidence type="ECO:0000313" key="2">
    <source>
        <dbReference type="Proteomes" id="UP000573499"/>
    </source>
</evidence>
<evidence type="ECO:0000313" key="1">
    <source>
        <dbReference type="EMBL" id="MBA5689393.1"/>
    </source>
</evidence>
<organism evidence="1 2">
    <name type="scientific">Rugamonas apoptosis</name>
    <dbReference type="NCBI Taxonomy" id="2758570"/>
    <lineage>
        <taxon>Bacteria</taxon>
        <taxon>Pseudomonadati</taxon>
        <taxon>Pseudomonadota</taxon>
        <taxon>Betaproteobacteria</taxon>
        <taxon>Burkholderiales</taxon>
        <taxon>Oxalobacteraceae</taxon>
        <taxon>Telluria group</taxon>
        <taxon>Rugamonas</taxon>
    </lineage>
</organism>
<dbReference type="Proteomes" id="UP000573499">
    <property type="component" value="Unassembled WGS sequence"/>
</dbReference>
<dbReference type="Pfam" id="PF05930">
    <property type="entry name" value="Phage_AlpA"/>
    <property type="match status" value="1"/>
</dbReference>
<sequence>MQTNQSHTQIPHQPMRCLKVGDVAQKLGIGVSTVWQKLKDDPTFPRSFPLFGSGKATRWRETDIDNFIISRLQSAALSR</sequence>
<name>A0A7W2FCY8_9BURK</name>
<dbReference type="EMBL" id="JACEZU010000011">
    <property type="protein sequence ID" value="MBA5689393.1"/>
    <property type="molecule type" value="Genomic_DNA"/>
</dbReference>
<keyword evidence="2" id="KW-1185">Reference proteome</keyword>
<proteinExistence type="predicted"/>
<reference evidence="1 2" key="1">
    <citation type="submission" date="2020-07" db="EMBL/GenBank/DDBJ databases">
        <title>Novel species isolated from subtropical streams in China.</title>
        <authorList>
            <person name="Lu H."/>
        </authorList>
    </citation>
    <scope>NUCLEOTIDE SEQUENCE [LARGE SCALE GENOMIC DNA]</scope>
    <source>
        <strain evidence="1 2">LX47W</strain>
    </source>
</reference>
<accession>A0A7W2FCY8</accession>
<dbReference type="RefSeq" id="WP_182155933.1">
    <property type="nucleotide sequence ID" value="NZ_JACEZU010000011.1"/>
</dbReference>
<dbReference type="InterPro" id="IPR010260">
    <property type="entry name" value="AlpA"/>
</dbReference>
<protein>
    <submittedName>
        <fullName evidence="1">AlpA family phage regulatory protein</fullName>
    </submittedName>
</protein>